<keyword evidence="6" id="KW-0653">Protein transport</keyword>
<sequence>MTRILVFSYLLPIYYLCLLIRSPIFTKKRKEISKTEQRVESEEERNVEIEIAFEMKGTKQTPIFKILKYLVGDDYTIIDRQIKVKHVQVKENAN</sequence>
<evidence type="ECO:0000256" key="8">
    <source>
        <dbReference type="ARBA" id="ARBA00029978"/>
    </source>
</evidence>
<name>A0A830BMC1_9LAMI</name>
<evidence type="ECO:0000256" key="2">
    <source>
        <dbReference type="ARBA" id="ARBA00009956"/>
    </source>
</evidence>
<evidence type="ECO:0000313" key="11">
    <source>
        <dbReference type="EMBL" id="GFP86679.1"/>
    </source>
</evidence>
<comment type="similarity">
    <text evidence="2">Belongs to the TIC214 family.</text>
</comment>
<comment type="subunit">
    <text evidence="3">Part of the Tic complex.</text>
</comment>
<keyword evidence="7 10" id="KW-1133">Transmembrane helix</keyword>
<dbReference type="Proteomes" id="UP000653305">
    <property type="component" value="Unassembled WGS sequence"/>
</dbReference>
<reference evidence="11" key="1">
    <citation type="submission" date="2020-07" db="EMBL/GenBank/DDBJ databases">
        <title>Ethylene signaling mediates host invasion by parasitic plants.</title>
        <authorList>
            <person name="Yoshida S."/>
        </authorList>
    </citation>
    <scope>NUCLEOTIDE SEQUENCE</scope>
    <source>
        <strain evidence="11">Okayama</strain>
    </source>
</reference>
<keyword evidence="10" id="KW-0472">Membrane</keyword>
<dbReference type="GO" id="GO:0015031">
    <property type="term" value="P:protein transport"/>
    <property type="evidence" value="ECO:0007669"/>
    <property type="project" value="UniProtKB-KW"/>
</dbReference>
<evidence type="ECO:0000256" key="7">
    <source>
        <dbReference type="ARBA" id="ARBA00022989"/>
    </source>
</evidence>
<dbReference type="AlphaFoldDB" id="A0A830BMC1"/>
<keyword evidence="12" id="KW-1185">Reference proteome</keyword>
<organism evidence="11 12">
    <name type="scientific">Phtheirospermum japonicum</name>
    <dbReference type="NCBI Taxonomy" id="374723"/>
    <lineage>
        <taxon>Eukaryota</taxon>
        <taxon>Viridiplantae</taxon>
        <taxon>Streptophyta</taxon>
        <taxon>Embryophyta</taxon>
        <taxon>Tracheophyta</taxon>
        <taxon>Spermatophyta</taxon>
        <taxon>Magnoliopsida</taxon>
        <taxon>eudicotyledons</taxon>
        <taxon>Gunneridae</taxon>
        <taxon>Pentapetalae</taxon>
        <taxon>asterids</taxon>
        <taxon>lamiids</taxon>
        <taxon>Lamiales</taxon>
        <taxon>Orobanchaceae</taxon>
        <taxon>Orobanchaceae incertae sedis</taxon>
        <taxon>Phtheirospermum</taxon>
    </lineage>
</organism>
<dbReference type="InterPro" id="IPR008896">
    <property type="entry name" value="TIC214"/>
</dbReference>
<proteinExistence type="inferred from homology"/>
<evidence type="ECO:0000256" key="4">
    <source>
        <dbReference type="ARBA" id="ARBA00016640"/>
    </source>
</evidence>
<protein>
    <recommendedName>
        <fullName evidence="4">Protein TIC 214</fullName>
    </recommendedName>
    <alternativeName>
        <fullName evidence="8">Translocon at the inner envelope membrane of chloroplasts 214</fullName>
    </alternativeName>
</protein>
<comment type="subcellular location">
    <subcellularLocation>
        <location evidence="1">Plastid membrane</location>
        <topology evidence="1">Multi-pass membrane protein</topology>
    </subcellularLocation>
</comment>
<comment type="caution">
    <text evidence="11">The sequence shown here is derived from an EMBL/GenBank/DDBJ whole genome shotgun (WGS) entry which is preliminary data.</text>
</comment>
<dbReference type="EMBL" id="BMAC01000130">
    <property type="protein sequence ID" value="GFP86679.1"/>
    <property type="molecule type" value="Genomic_DNA"/>
</dbReference>
<dbReference type="Pfam" id="PF05758">
    <property type="entry name" value="Ycf1"/>
    <property type="match status" value="1"/>
</dbReference>
<dbReference type="GO" id="GO:0042170">
    <property type="term" value="C:plastid membrane"/>
    <property type="evidence" value="ECO:0007669"/>
    <property type="project" value="UniProtKB-SubCell"/>
</dbReference>
<evidence type="ECO:0000256" key="5">
    <source>
        <dbReference type="ARBA" id="ARBA00022692"/>
    </source>
</evidence>
<keyword evidence="5 10" id="KW-0812">Transmembrane</keyword>
<evidence type="ECO:0000313" key="12">
    <source>
        <dbReference type="Proteomes" id="UP000653305"/>
    </source>
</evidence>
<evidence type="ECO:0000256" key="6">
    <source>
        <dbReference type="ARBA" id="ARBA00022927"/>
    </source>
</evidence>
<accession>A0A830BMC1</accession>
<evidence type="ECO:0000256" key="3">
    <source>
        <dbReference type="ARBA" id="ARBA00011510"/>
    </source>
</evidence>
<keyword evidence="6" id="KW-0813">Transport</keyword>
<feature type="transmembrane region" description="Helical" evidence="10">
    <location>
        <begin position="6"/>
        <end position="24"/>
    </location>
</feature>
<keyword evidence="9" id="KW-0175">Coiled coil</keyword>
<feature type="coiled-coil region" evidence="9">
    <location>
        <begin position="25"/>
        <end position="52"/>
    </location>
</feature>
<gene>
    <name evidence="11" type="ORF">PHJA_000811700</name>
</gene>
<evidence type="ECO:0000256" key="9">
    <source>
        <dbReference type="SAM" id="Coils"/>
    </source>
</evidence>
<evidence type="ECO:0000256" key="1">
    <source>
        <dbReference type="ARBA" id="ARBA00004446"/>
    </source>
</evidence>
<evidence type="ECO:0000256" key="10">
    <source>
        <dbReference type="SAM" id="Phobius"/>
    </source>
</evidence>